<dbReference type="InterPro" id="IPR022232">
    <property type="entry name" value="TPPII_C_art"/>
</dbReference>
<protein>
    <submittedName>
        <fullName evidence="4">Tripeptidyl-peptidase</fullName>
    </submittedName>
</protein>
<dbReference type="Pfam" id="PF12583">
    <property type="entry name" value="TPPII_C"/>
    <property type="match status" value="1"/>
</dbReference>
<keyword evidence="5" id="KW-1185">Reference proteome</keyword>
<dbReference type="InterPro" id="IPR022229">
    <property type="entry name" value="TPPII_Ig-like-2"/>
</dbReference>
<dbReference type="Pfam" id="PF12580">
    <property type="entry name" value="TPPII"/>
    <property type="match status" value="1"/>
</dbReference>
<proteinExistence type="predicted"/>
<dbReference type="Gene3D" id="1.25.40.710">
    <property type="match status" value="1"/>
</dbReference>
<accession>A0AAV4I4J1</accession>
<evidence type="ECO:0000313" key="5">
    <source>
        <dbReference type="Proteomes" id="UP000762676"/>
    </source>
</evidence>
<dbReference type="InterPro" id="IPR046939">
    <property type="entry name" value="TPPII_C_sf"/>
</dbReference>
<feature type="region of interest" description="Disordered" evidence="1">
    <location>
        <begin position="240"/>
        <end position="259"/>
    </location>
</feature>
<dbReference type="Proteomes" id="UP000762676">
    <property type="component" value="Unassembled WGS sequence"/>
</dbReference>
<feature type="domain" description="Tripeptidyl peptidase II C-terminal" evidence="3">
    <location>
        <begin position="294"/>
        <end position="354"/>
    </location>
</feature>
<name>A0AAV4I4J1_9GAST</name>
<gene>
    <name evidence="4" type="ORF">ElyMa_002930400</name>
</gene>
<organism evidence="4 5">
    <name type="scientific">Elysia marginata</name>
    <dbReference type="NCBI Taxonomy" id="1093978"/>
    <lineage>
        <taxon>Eukaryota</taxon>
        <taxon>Metazoa</taxon>
        <taxon>Spiralia</taxon>
        <taxon>Lophotrochozoa</taxon>
        <taxon>Mollusca</taxon>
        <taxon>Gastropoda</taxon>
        <taxon>Heterobranchia</taxon>
        <taxon>Euthyneura</taxon>
        <taxon>Panpulmonata</taxon>
        <taxon>Sacoglossa</taxon>
        <taxon>Placobranchoidea</taxon>
        <taxon>Plakobranchidae</taxon>
        <taxon>Elysia</taxon>
    </lineage>
</organism>
<reference evidence="4 5" key="1">
    <citation type="journal article" date="2021" name="Elife">
        <title>Chloroplast acquisition without the gene transfer in kleptoplastic sea slugs, Plakobranchus ocellatus.</title>
        <authorList>
            <person name="Maeda T."/>
            <person name="Takahashi S."/>
            <person name="Yoshida T."/>
            <person name="Shimamura S."/>
            <person name="Takaki Y."/>
            <person name="Nagai Y."/>
            <person name="Toyoda A."/>
            <person name="Suzuki Y."/>
            <person name="Arimoto A."/>
            <person name="Ishii H."/>
            <person name="Satoh N."/>
            <person name="Nishiyama T."/>
            <person name="Hasebe M."/>
            <person name="Maruyama T."/>
            <person name="Minagawa J."/>
            <person name="Obokata J."/>
            <person name="Shigenobu S."/>
        </authorList>
    </citation>
    <scope>NUCLEOTIDE SEQUENCE [LARGE SCALE GENOMIC DNA]</scope>
</reference>
<evidence type="ECO:0000313" key="4">
    <source>
        <dbReference type="EMBL" id="GFS05147.1"/>
    </source>
</evidence>
<evidence type="ECO:0000259" key="2">
    <source>
        <dbReference type="Pfam" id="PF12580"/>
    </source>
</evidence>
<evidence type="ECO:0000259" key="3">
    <source>
        <dbReference type="Pfam" id="PF12583"/>
    </source>
</evidence>
<evidence type="ECO:0000256" key="1">
    <source>
        <dbReference type="SAM" id="MobiDB-lite"/>
    </source>
</evidence>
<dbReference type="AlphaFoldDB" id="A0AAV4I4J1"/>
<feature type="domain" description="Tripeptidyl peptidase II second Ig-like" evidence="2">
    <location>
        <begin position="32"/>
        <end position="219"/>
    </location>
</feature>
<comment type="caution">
    <text evidence="4">The sequence shown here is derived from an EMBL/GenBank/DDBJ whole genome shotgun (WGS) entry which is preliminary data.</text>
</comment>
<sequence length="531" mass="60130">MDISLQFYGAQLTSQQISMHSGEGIARFDVISPLRDEEVSPSLSVKTAVCPLRPSDSKFKCLSKERDQLKDGRQIHSLELTYNFHLAKSGEVTLDCSLLSDYLYESEFESQLWLMYDSNKQFITAGDAYPGQYTTKLEKNDFTILLQVRHERRDLLEKVKDMMLLAKLKLPSPLTFDLYGSWQAALTGGKKLNSFTALKGGTYPVFVPQLAEDKFPKGCGPGWYFTGHLTLAKEEPSKTKLGGASSLHGGDCVEDPQGRRTWQKSGTRFRYFVSELASKAKAAEKKKEKESQGKDKDKFTEDAVNEAVRDLKITWLAKTPLESTNDLYEELRKNHPEHVPVLLARISAIEAAEKEKVCEESNKTIIKLCKEAIALIDVNSLLVYFGIKTDTRPDASTIKSEMEKKKNWLVEALVKLGVAQAQAVIDARSKGEGDDQVKVMLDDVKKTFDDLSQLVEVNDSKQTFGFAWRHAAAMTHYGRALKMILKQQDEKHTKDLEEKILQMYEQLGWSHCKNYLEKTACLRYPASYRPF</sequence>
<dbReference type="EMBL" id="BMAT01006051">
    <property type="protein sequence ID" value="GFS05147.1"/>
    <property type="molecule type" value="Genomic_DNA"/>
</dbReference>